<sequence length="122" mass="12723">MFPTQFILTSMLVAAGLAARINVRQDSESTVAAGVSISVGLAANRSAPAAEVFGTTTDDVNFLTLPTTLCVVPMYATEAGIKFDSDRSRPLITQQALEICPQAKTISVHSNSTTTANSTTSA</sequence>
<evidence type="ECO:0008006" key="4">
    <source>
        <dbReference type="Google" id="ProtNLM"/>
    </source>
</evidence>
<feature type="signal peptide" evidence="1">
    <location>
        <begin position="1"/>
        <end position="18"/>
    </location>
</feature>
<accession>A0A5N5QVS8</accession>
<dbReference type="Proteomes" id="UP000383932">
    <property type="component" value="Unassembled WGS sequence"/>
</dbReference>
<keyword evidence="1" id="KW-0732">Signal</keyword>
<organism evidence="2 3">
    <name type="scientific">Ceratobasidium theobromae</name>
    <dbReference type="NCBI Taxonomy" id="1582974"/>
    <lineage>
        <taxon>Eukaryota</taxon>
        <taxon>Fungi</taxon>
        <taxon>Dikarya</taxon>
        <taxon>Basidiomycota</taxon>
        <taxon>Agaricomycotina</taxon>
        <taxon>Agaricomycetes</taxon>
        <taxon>Cantharellales</taxon>
        <taxon>Ceratobasidiaceae</taxon>
        <taxon>Ceratobasidium</taxon>
    </lineage>
</organism>
<protein>
    <recommendedName>
        <fullName evidence="4">Effector protein</fullName>
    </recommendedName>
</protein>
<feature type="chain" id="PRO_5024275515" description="Effector protein" evidence="1">
    <location>
        <begin position="19"/>
        <end position="122"/>
    </location>
</feature>
<reference evidence="2 3" key="1">
    <citation type="journal article" date="2019" name="Fungal Biol. Biotechnol.">
        <title>Draft genome sequence of fastidious pathogen Ceratobasidium theobromae, which causes vascular-streak dieback in Theobroma cacao.</title>
        <authorList>
            <person name="Ali S.S."/>
            <person name="Asman A."/>
            <person name="Shao J."/>
            <person name="Firmansyah A.P."/>
            <person name="Susilo A.W."/>
            <person name="Rosmana A."/>
            <person name="McMahon P."/>
            <person name="Junaid M."/>
            <person name="Guest D."/>
            <person name="Kheng T.Y."/>
            <person name="Meinhardt L.W."/>
            <person name="Bailey B.A."/>
        </authorList>
    </citation>
    <scope>NUCLEOTIDE SEQUENCE [LARGE SCALE GENOMIC DNA]</scope>
    <source>
        <strain evidence="2 3">CT2</strain>
    </source>
</reference>
<proteinExistence type="predicted"/>
<dbReference type="AlphaFoldDB" id="A0A5N5QVS8"/>
<evidence type="ECO:0000313" key="2">
    <source>
        <dbReference type="EMBL" id="KAB5595794.1"/>
    </source>
</evidence>
<comment type="caution">
    <text evidence="2">The sequence shown here is derived from an EMBL/GenBank/DDBJ whole genome shotgun (WGS) entry which is preliminary data.</text>
</comment>
<name>A0A5N5QVS8_9AGAM</name>
<evidence type="ECO:0000313" key="3">
    <source>
        <dbReference type="Proteomes" id="UP000383932"/>
    </source>
</evidence>
<evidence type="ECO:0000256" key="1">
    <source>
        <dbReference type="SAM" id="SignalP"/>
    </source>
</evidence>
<dbReference type="EMBL" id="SSOP01000006">
    <property type="protein sequence ID" value="KAB5595794.1"/>
    <property type="molecule type" value="Genomic_DNA"/>
</dbReference>
<dbReference type="OrthoDB" id="3200265at2759"/>
<gene>
    <name evidence="2" type="ORF">CTheo_807</name>
</gene>
<keyword evidence="3" id="KW-1185">Reference proteome</keyword>